<dbReference type="PATRIC" id="fig|82380.11.peg.1095"/>
<dbReference type="OrthoDB" id="5118031at2"/>
<keyword evidence="1" id="KW-1133">Transmembrane helix</keyword>
<name>A0A0F0LB12_9MICO</name>
<gene>
    <name evidence="2" type="ORF">RS83_01063</name>
</gene>
<keyword evidence="1" id="KW-0472">Membrane</keyword>
<reference evidence="2 3" key="1">
    <citation type="submission" date="2015-02" db="EMBL/GenBank/DDBJ databases">
        <title>Draft genome sequences of ten Microbacterium spp. with emphasis on heavy metal contaminated environments.</title>
        <authorList>
            <person name="Corretto E."/>
        </authorList>
    </citation>
    <scope>NUCLEOTIDE SEQUENCE [LARGE SCALE GENOMIC DNA]</scope>
    <source>
        <strain evidence="2 3">BEL4b</strain>
    </source>
</reference>
<evidence type="ECO:0000256" key="1">
    <source>
        <dbReference type="SAM" id="Phobius"/>
    </source>
</evidence>
<dbReference type="EMBL" id="JYIW01000020">
    <property type="protein sequence ID" value="KJL30313.1"/>
    <property type="molecule type" value="Genomic_DNA"/>
</dbReference>
<sequence>MNSETKLDPEPSDGLPRRAVIRGAAWTVPVIAVAVTIPLVAASSSGQDG</sequence>
<evidence type="ECO:0000313" key="3">
    <source>
        <dbReference type="Proteomes" id="UP000033640"/>
    </source>
</evidence>
<evidence type="ECO:0000313" key="2">
    <source>
        <dbReference type="EMBL" id="KJL30313.1"/>
    </source>
</evidence>
<dbReference type="AlphaFoldDB" id="A0A0F0LB12"/>
<proteinExistence type="predicted"/>
<dbReference type="Proteomes" id="UP000033640">
    <property type="component" value="Unassembled WGS sequence"/>
</dbReference>
<keyword evidence="1" id="KW-0812">Transmembrane</keyword>
<feature type="transmembrane region" description="Helical" evidence="1">
    <location>
        <begin position="20"/>
        <end position="42"/>
    </location>
</feature>
<dbReference type="RefSeq" id="WP_156153123.1">
    <property type="nucleotide sequence ID" value="NZ_CAKKLT010000025.1"/>
</dbReference>
<comment type="caution">
    <text evidence="2">The sequence shown here is derived from an EMBL/GenBank/DDBJ whole genome shotgun (WGS) entry which is preliminary data.</text>
</comment>
<accession>A0A0F0LB12</accession>
<organism evidence="2 3">
    <name type="scientific">Microbacterium oxydans</name>
    <dbReference type="NCBI Taxonomy" id="82380"/>
    <lineage>
        <taxon>Bacteria</taxon>
        <taxon>Bacillati</taxon>
        <taxon>Actinomycetota</taxon>
        <taxon>Actinomycetes</taxon>
        <taxon>Micrococcales</taxon>
        <taxon>Microbacteriaceae</taxon>
        <taxon>Microbacterium</taxon>
    </lineage>
</organism>
<protein>
    <submittedName>
        <fullName evidence="2">Uncharacterized protein</fullName>
    </submittedName>
</protein>